<evidence type="ECO:0000313" key="1">
    <source>
        <dbReference type="EMBL" id="CAG8602423.1"/>
    </source>
</evidence>
<reference evidence="1" key="1">
    <citation type="submission" date="2021-06" db="EMBL/GenBank/DDBJ databases">
        <authorList>
            <person name="Kallberg Y."/>
            <person name="Tangrot J."/>
            <person name="Rosling A."/>
        </authorList>
    </citation>
    <scope>NUCLEOTIDE SEQUENCE</scope>
    <source>
        <strain evidence="1">MA453B</strain>
    </source>
</reference>
<dbReference type="AlphaFoldDB" id="A0A9N9CG58"/>
<sequence>MEGLRKKYRIEKKSQKYITRKNIIGADLEAYKEVSCKSPTHFNSELYTIQQTYCNKNSSYVIRGPTH</sequence>
<evidence type="ECO:0000313" key="2">
    <source>
        <dbReference type="Proteomes" id="UP000789405"/>
    </source>
</evidence>
<accession>A0A9N9CG58</accession>
<dbReference type="EMBL" id="CAJVPY010003810">
    <property type="protein sequence ID" value="CAG8602423.1"/>
    <property type="molecule type" value="Genomic_DNA"/>
</dbReference>
<dbReference type="Proteomes" id="UP000789405">
    <property type="component" value="Unassembled WGS sequence"/>
</dbReference>
<gene>
    <name evidence="1" type="ORF">DERYTH_LOCUS7713</name>
</gene>
<name>A0A9N9CG58_9GLOM</name>
<organism evidence="1 2">
    <name type="scientific">Dentiscutata erythropus</name>
    <dbReference type="NCBI Taxonomy" id="1348616"/>
    <lineage>
        <taxon>Eukaryota</taxon>
        <taxon>Fungi</taxon>
        <taxon>Fungi incertae sedis</taxon>
        <taxon>Mucoromycota</taxon>
        <taxon>Glomeromycotina</taxon>
        <taxon>Glomeromycetes</taxon>
        <taxon>Diversisporales</taxon>
        <taxon>Gigasporaceae</taxon>
        <taxon>Dentiscutata</taxon>
    </lineage>
</organism>
<proteinExistence type="predicted"/>
<comment type="caution">
    <text evidence="1">The sequence shown here is derived from an EMBL/GenBank/DDBJ whole genome shotgun (WGS) entry which is preliminary data.</text>
</comment>
<keyword evidence="2" id="KW-1185">Reference proteome</keyword>
<protein>
    <submittedName>
        <fullName evidence="1">3173_t:CDS:1</fullName>
    </submittedName>
</protein>